<keyword evidence="1" id="KW-0238">DNA-binding</keyword>
<evidence type="ECO:0000313" key="4">
    <source>
        <dbReference type="EMBL" id="RHL43292.1"/>
    </source>
</evidence>
<feature type="domain" description="HTH cro/C1-type" evidence="2">
    <location>
        <begin position="8"/>
        <end position="62"/>
    </location>
</feature>
<dbReference type="EMBL" id="QSFD01000001">
    <property type="protein sequence ID" value="RHA20631.1"/>
    <property type="molecule type" value="Genomic_DNA"/>
</dbReference>
<comment type="caution">
    <text evidence="3">The sequence shown here is derived from an EMBL/GenBank/DDBJ whole genome shotgun (WGS) entry which is preliminary data.</text>
</comment>
<accession>A0A413RCW5</accession>
<protein>
    <submittedName>
        <fullName evidence="3">XRE family transcriptional regulator</fullName>
    </submittedName>
</protein>
<reference evidence="5 6" key="1">
    <citation type="submission" date="2018-08" db="EMBL/GenBank/DDBJ databases">
        <title>A genome reference for cultivated species of the human gut microbiota.</title>
        <authorList>
            <person name="Zou Y."/>
            <person name="Xue W."/>
            <person name="Luo G."/>
        </authorList>
    </citation>
    <scope>NUCLEOTIDE SEQUENCE [LARGE SCALE GENOMIC DNA]</scope>
    <source>
        <strain evidence="4 5">AF37-4</strain>
        <strain evidence="3 6">AM44-11BH</strain>
    </source>
</reference>
<dbReference type="Gene3D" id="1.10.260.40">
    <property type="entry name" value="lambda repressor-like DNA-binding domains"/>
    <property type="match status" value="1"/>
</dbReference>
<dbReference type="GO" id="GO:0003677">
    <property type="term" value="F:DNA binding"/>
    <property type="evidence" value="ECO:0007669"/>
    <property type="project" value="UniProtKB-KW"/>
</dbReference>
<dbReference type="RefSeq" id="WP_117969198.1">
    <property type="nucleotide sequence ID" value="NZ_CABJDQ010000009.1"/>
</dbReference>
<dbReference type="Proteomes" id="UP000284779">
    <property type="component" value="Unassembled WGS sequence"/>
</dbReference>
<dbReference type="PANTHER" id="PTHR46558:SF11">
    <property type="entry name" value="HTH-TYPE TRANSCRIPTIONAL REGULATOR XRE"/>
    <property type="match status" value="1"/>
</dbReference>
<dbReference type="PANTHER" id="PTHR46558">
    <property type="entry name" value="TRACRIPTIONAL REGULATORY PROTEIN-RELATED-RELATED"/>
    <property type="match status" value="1"/>
</dbReference>
<proteinExistence type="predicted"/>
<organism evidence="3 6">
    <name type="scientific">Eubacterium ventriosum</name>
    <dbReference type="NCBI Taxonomy" id="39496"/>
    <lineage>
        <taxon>Bacteria</taxon>
        <taxon>Bacillati</taxon>
        <taxon>Bacillota</taxon>
        <taxon>Clostridia</taxon>
        <taxon>Eubacteriales</taxon>
        <taxon>Eubacteriaceae</taxon>
        <taxon>Eubacterium</taxon>
    </lineage>
</organism>
<dbReference type="CDD" id="cd00093">
    <property type="entry name" value="HTH_XRE"/>
    <property type="match status" value="1"/>
</dbReference>
<evidence type="ECO:0000256" key="1">
    <source>
        <dbReference type="ARBA" id="ARBA00023125"/>
    </source>
</evidence>
<dbReference type="InterPro" id="IPR010982">
    <property type="entry name" value="Lambda_DNA-bd_dom_sf"/>
</dbReference>
<keyword evidence="6" id="KW-1185">Reference proteome</keyword>
<evidence type="ECO:0000259" key="2">
    <source>
        <dbReference type="PROSITE" id="PS50943"/>
    </source>
</evidence>
<dbReference type="SUPFAM" id="SSF47413">
    <property type="entry name" value="lambda repressor-like DNA-binding domains"/>
    <property type="match status" value="1"/>
</dbReference>
<dbReference type="Proteomes" id="UP000283314">
    <property type="component" value="Unassembled WGS sequence"/>
</dbReference>
<dbReference type="SMART" id="SM00530">
    <property type="entry name" value="HTH_XRE"/>
    <property type="match status" value="1"/>
</dbReference>
<dbReference type="PROSITE" id="PS50943">
    <property type="entry name" value="HTH_CROC1"/>
    <property type="match status" value="1"/>
</dbReference>
<dbReference type="GeneID" id="66467905"/>
<evidence type="ECO:0000313" key="6">
    <source>
        <dbReference type="Proteomes" id="UP000284779"/>
    </source>
</evidence>
<evidence type="ECO:0000313" key="5">
    <source>
        <dbReference type="Proteomes" id="UP000283314"/>
    </source>
</evidence>
<name>A0A413RCW5_9FIRM</name>
<sequence>MNNFSDMLKYLRKREGLTQQELAKKLDISKSTVSMYENGNREPDFETLETIADFFNVDMNFLMGKPSNPFPEVNTLAAHFEGEEFSEAEMEEIKNFVEFVKNKRK</sequence>
<gene>
    <name evidence="4" type="ORF">DW018_11695</name>
    <name evidence="3" type="ORF">DW944_00235</name>
</gene>
<dbReference type="Pfam" id="PF01381">
    <property type="entry name" value="HTH_3"/>
    <property type="match status" value="1"/>
</dbReference>
<dbReference type="EMBL" id="QROT01000009">
    <property type="protein sequence ID" value="RHL43292.1"/>
    <property type="molecule type" value="Genomic_DNA"/>
</dbReference>
<dbReference type="InterPro" id="IPR001387">
    <property type="entry name" value="Cro/C1-type_HTH"/>
</dbReference>
<dbReference type="AlphaFoldDB" id="A0A413RCW5"/>
<evidence type="ECO:0000313" key="3">
    <source>
        <dbReference type="EMBL" id="RHA20631.1"/>
    </source>
</evidence>